<proteinExistence type="predicted"/>
<gene>
    <name evidence="2" type="ORF">LshimejAT787_1300970</name>
</gene>
<dbReference type="EMBL" id="BRPK01000013">
    <property type="protein sequence ID" value="GLB43196.1"/>
    <property type="molecule type" value="Genomic_DNA"/>
</dbReference>
<protein>
    <submittedName>
        <fullName evidence="2">Uncharacterized protein</fullName>
    </submittedName>
</protein>
<reference evidence="2" key="1">
    <citation type="submission" date="2022-07" db="EMBL/GenBank/DDBJ databases">
        <title>The genome of Lyophyllum shimeji provides insight into the initial evolution of ectomycorrhizal fungal genome.</title>
        <authorList>
            <person name="Kobayashi Y."/>
            <person name="Shibata T."/>
            <person name="Hirakawa H."/>
            <person name="Shigenobu S."/>
            <person name="Nishiyama T."/>
            <person name="Yamada A."/>
            <person name="Hasebe M."/>
            <person name="Kawaguchi M."/>
        </authorList>
    </citation>
    <scope>NUCLEOTIDE SEQUENCE</scope>
    <source>
        <strain evidence="2">AT787</strain>
    </source>
</reference>
<feature type="region of interest" description="Disordered" evidence="1">
    <location>
        <begin position="52"/>
        <end position="81"/>
    </location>
</feature>
<dbReference type="AlphaFoldDB" id="A0A9P3UUI6"/>
<keyword evidence="3" id="KW-1185">Reference proteome</keyword>
<accession>A0A9P3UUI6</accession>
<feature type="compositionally biased region" description="Low complexity" evidence="1">
    <location>
        <begin position="64"/>
        <end position="80"/>
    </location>
</feature>
<evidence type="ECO:0000313" key="3">
    <source>
        <dbReference type="Proteomes" id="UP001063166"/>
    </source>
</evidence>
<dbReference type="OrthoDB" id="2960452at2759"/>
<feature type="region of interest" description="Disordered" evidence="1">
    <location>
        <begin position="184"/>
        <end position="204"/>
    </location>
</feature>
<comment type="caution">
    <text evidence="2">The sequence shown here is derived from an EMBL/GenBank/DDBJ whole genome shotgun (WGS) entry which is preliminary data.</text>
</comment>
<sequence length="204" mass="22065">MLRVPAPVPVIQRAHSLLPAQPQNHKWEHRARDPPAFNLTNTASACLDRTQHGNRTTSLATTKGRGVVDSSSGRGESSTSFRPVLPWDENVPAYDGTMSFNPKTYRALKPLNSFEIQPDSAIIVMFTVGTFPYSSIANAITTDGLNTSLSLNIQLVITLANPSHPKDIKDNALECPIGVEQEVAGTVHDGEDSNDSFSDDGILV</sequence>
<evidence type="ECO:0000256" key="1">
    <source>
        <dbReference type="SAM" id="MobiDB-lite"/>
    </source>
</evidence>
<dbReference type="Proteomes" id="UP001063166">
    <property type="component" value="Unassembled WGS sequence"/>
</dbReference>
<evidence type="ECO:0000313" key="2">
    <source>
        <dbReference type="EMBL" id="GLB43196.1"/>
    </source>
</evidence>
<organism evidence="2 3">
    <name type="scientific">Lyophyllum shimeji</name>
    <name type="common">Hon-shimeji</name>
    <name type="synonym">Tricholoma shimeji</name>
    <dbReference type="NCBI Taxonomy" id="47721"/>
    <lineage>
        <taxon>Eukaryota</taxon>
        <taxon>Fungi</taxon>
        <taxon>Dikarya</taxon>
        <taxon>Basidiomycota</taxon>
        <taxon>Agaricomycotina</taxon>
        <taxon>Agaricomycetes</taxon>
        <taxon>Agaricomycetidae</taxon>
        <taxon>Agaricales</taxon>
        <taxon>Tricholomatineae</taxon>
        <taxon>Lyophyllaceae</taxon>
        <taxon>Lyophyllum</taxon>
    </lineage>
</organism>
<name>A0A9P3UUI6_LYOSH</name>